<dbReference type="GO" id="GO:0004222">
    <property type="term" value="F:metalloendopeptidase activity"/>
    <property type="evidence" value="ECO:0007669"/>
    <property type="project" value="InterPro"/>
</dbReference>
<evidence type="ECO:0000256" key="1">
    <source>
        <dbReference type="ARBA" id="ARBA00004477"/>
    </source>
</evidence>
<dbReference type="GO" id="GO:0005789">
    <property type="term" value="C:endoplasmic reticulum membrane"/>
    <property type="evidence" value="ECO:0007669"/>
    <property type="project" value="UniProtKB-SubCell"/>
</dbReference>
<name>A0AAV7FGR7_ARIFI</name>
<evidence type="ECO:0000256" key="11">
    <source>
        <dbReference type="SAM" id="Phobius"/>
    </source>
</evidence>
<evidence type="ECO:0000313" key="14">
    <source>
        <dbReference type="Proteomes" id="UP000825729"/>
    </source>
</evidence>
<keyword evidence="3" id="KW-0645">Protease</keyword>
<evidence type="ECO:0000256" key="6">
    <source>
        <dbReference type="ARBA" id="ARBA00022824"/>
    </source>
</evidence>
<evidence type="ECO:0000256" key="4">
    <source>
        <dbReference type="ARBA" id="ARBA00022692"/>
    </source>
</evidence>
<dbReference type="GO" id="GO:0071586">
    <property type="term" value="P:CAAX-box protein processing"/>
    <property type="evidence" value="ECO:0007669"/>
    <property type="project" value="InterPro"/>
</dbReference>
<evidence type="ECO:0000256" key="9">
    <source>
        <dbReference type="ARBA" id="ARBA00047280"/>
    </source>
</evidence>
<comment type="catalytic activity">
    <reaction evidence="9">
        <text>Hydrolyzes the peptide bond -P2-(S-farnesyl or geranylgeranyl)C-P1'-P2'-P3'-COOH where P1' and P2' are amino acids with aliphatic sidechains and P3' is any C-terminal residue.</text>
        <dbReference type="EC" id="3.4.26.1"/>
    </reaction>
</comment>
<comment type="subcellular location">
    <subcellularLocation>
        <location evidence="1">Endoplasmic reticulum membrane</location>
        <topology evidence="1">Multi-pass membrane protein</topology>
    </subcellularLocation>
</comment>
<feature type="domain" description="CAAX prenyl protease 2/Lysostaphin resistance protein A-like" evidence="12">
    <location>
        <begin position="154"/>
        <end position="260"/>
    </location>
</feature>
<dbReference type="AlphaFoldDB" id="A0AAV7FGR7"/>
<feature type="transmembrane region" description="Helical" evidence="11">
    <location>
        <begin position="60"/>
        <end position="80"/>
    </location>
</feature>
<organism evidence="13 14">
    <name type="scientific">Aristolochia fimbriata</name>
    <name type="common">White veined hardy Dutchman's pipe vine</name>
    <dbReference type="NCBI Taxonomy" id="158543"/>
    <lineage>
        <taxon>Eukaryota</taxon>
        <taxon>Viridiplantae</taxon>
        <taxon>Streptophyta</taxon>
        <taxon>Embryophyta</taxon>
        <taxon>Tracheophyta</taxon>
        <taxon>Spermatophyta</taxon>
        <taxon>Magnoliopsida</taxon>
        <taxon>Magnoliidae</taxon>
        <taxon>Piperales</taxon>
        <taxon>Aristolochiaceae</taxon>
        <taxon>Aristolochia</taxon>
    </lineage>
</organism>
<keyword evidence="7 11" id="KW-1133">Transmembrane helix</keyword>
<dbReference type="InterPro" id="IPR039731">
    <property type="entry name" value="Rce1"/>
</dbReference>
<feature type="transmembrane region" description="Helical" evidence="11">
    <location>
        <begin position="216"/>
        <end position="240"/>
    </location>
</feature>
<keyword evidence="8 11" id="KW-0472">Membrane</keyword>
<feature type="transmembrane region" description="Helical" evidence="11">
    <location>
        <begin position="247"/>
        <end position="266"/>
    </location>
</feature>
<dbReference type="PANTHER" id="PTHR13046:SF0">
    <property type="entry name" value="CAAX PRENYL PROTEASE 2"/>
    <property type="match status" value="1"/>
</dbReference>
<sequence>MDNSAALLAPEMADASVPGPFAVLACLAMAVFYVAILYSPTLIFRLPPPTSLNNFMIRRFVCAVVSSVASVFLTCCLLPIKTLRVWPLVFDSFGIRLDHLWLAVVFPVFLTSLLYGGSFVSNVLHLAGTWKEEKFVHLTLQGVMNGIHSNRANVMAWRNYVVAPLTEELVFRACMIPLLLCGGYKTYNIIFLSPIFFSLAHLNHFLELYYLQSYSFFKAAAIVGIQLGYTVIFGWYAAFLFIRSGNLLAPIVAHIFCNVMGLPVLASPRARGLTIIASVSGCVAFLWLLFPLTNPKLYNDRTDSCRCWQGYCYWK</sequence>
<dbReference type="EC" id="3.4.26.1" evidence="10"/>
<reference evidence="13 14" key="1">
    <citation type="submission" date="2021-07" db="EMBL/GenBank/DDBJ databases">
        <title>The Aristolochia fimbriata genome: insights into angiosperm evolution, floral development and chemical biosynthesis.</title>
        <authorList>
            <person name="Jiao Y."/>
        </authorList>
    </citation>
    <scope>NUCLEOTIDE SEQUENCE [LARGE SCALE GENOMIC DNA]</scope>
    <source>
        <strain evidence="13">IBCAS-2021</strain>
        <tissue evidence="13">Leaf</tissue>
    </source>
</reference>
<feature type="transmembrane region" description="Helical" evidence="11">
    <location>
        <begin position="189"/>
        <end position="210"/>
    </location>
</feature>
<feature type="transmembrane region" description="Helical" evidence="11">
    <location>
        <begin position="272"/>
        <end position="292"/>
    </location>
</feature>
<evidence type="ECO:0000313" key="13">
    <source>
        <dbReference type="EMBL" id="KAG9458987.1"/>
    </source>
</evidence>
<evidence type="ECO:0000256" key="7">
    <source>
        <dbReference type="ARBA" id="ARBA00022989"/>
    </source>
</evidence>
<keyword evidence="4 11" id="KW-0812">Transmembrane</keyword>
<feature type="transmembrane region" description="Helical" evidence="11">
    <location>
        <begin position="100"/>
        <end position="124"/>
    </location>
</feature>
<dbReference type="EMBL" id="JAINDJ010000002">
    <property type="protein sequence ID" value="KAG9458987.1"/>
    <property type="molecule type" value="Genomic_DNA"/>
</dbReference>
<gene>
    <name evidence="13" type="ORF">H6P81_003495</name>
</gene>
<evidence type="ECO:0000256" key="5">
    <source>
        <dbReference type="ARBA" id="ARBA00022801"/>
    </source>
</evidence>
<dbReference type="Proteomes" id="UP000825729">
    <property type="component" value="Unassembled WGS sequence"/>
</dbReference>
<evidence type="ECO:0000256" key="2">
    <source>
        <dbReference type="ARBA" id="ARBA00006897"/>
    </source>
</evidence>
<evidence type="ECO:0000256" key="8">
    <source>
        <dbReference type="ARBA" id="ARBA00023136"/>
    </source>
</evidence>
<evidence type="ECO:0000256" key="10">
    <source>
        <dbReference type="ARBA" id="ARBA00049729"/>
    </source>
</evidence>
<keyword evidence="5" id="KW-0378">Hydrolase</keyword>
<proteinExistence type="inferred from homology"/>
<dbReference type="PANTHER" id="PTHR13046">
    <property type="entry name" value="PROTEASE U48 CAAX PRENYL PROTEASE RCE1"/>
    <property type="match status" value="1"/>
</dbReference>
<protein>
    <recommendedName>
        <fullName evidence="10">intramembrane prenyl-peptidase Rce1</fullName>
        <ecNumber evidence="10">3.4.26.1</ecNumber>
    </recommendedName>
</protein>
<comment type="caution">
    <text evidence="13">The sequence shown here is derived from an EMBL/GenBank/DDBJ whole genome shotgun (WGS) entry which is preliminary data.</text>
</comment>
<comment type="similarity">
    <text evidence="2">Belongs to the peptidase U48 family.</text>
</comment>
<keyword evidence="14" id="KW-1185">Reference proteome</keyword>
<evidence type="ECO:0000259" key="12">
    <source>
        <dbReference type="Pfam" id="PF02517"/>
    </source>
</evidence>
<feature type="transmembrane region" description="Helical" evidence="11">
    <location>
        <begin position="20"/>
        <end position="39"/>
    </location>
</feature>
<evidence type="ECO:0000256" key="3">
    <source>
        <dbReference type="ARBA" id="ARBA00022670"/>
    </source>
</evidence>
<keyword evidence="6" id="KW-0256">Endoplasmic reticulum</keyword>
<accession>A0AAV7FGR7</accession>
<dbReference type="Pfam" id="PF02517">
    <property type="entry name" value="Rce1-like"/>
    <property type="match status" value="1"/>
</dbReference>
<dbReference type="InterPro" id="IPR003675">
    <property type="entry name" value="Rce1/LyrA-like_dom"/>
</dbReference>